<dbReference type="EMBL" id="JBGUBD010000011">
    <property type="protein sequence ID" value="MFA9479681.1"/>
    <property type="molecule type" value="Genomic_DNA"/>
</dbReference>
<feature type="transmembrane region" description="Helical" evidence="8">
    <location>
        <begin position="325"/>
        <end position="344"/>
    </location>
</feature>
<feature type="transmembrane region" description="Helical" evidence="8">
    <location>
        <begin position="161"/>
        <end position="183"/>
    </location>
</feature>
<gene>
    <name evidence="9" type="ORF">ACERK3_15440</name>
</gene>
<comment type="subcellular location">
    <subcellularLocation>
        <location evidence="1">Cell membrane</location>
        <topology evidence="1">Multi-pass membrane protein</topology>
    </subcellularLocation>
</comment>
<dbReference type="Pfam" id="PF01032">
    <property type="entry name" value="FecCD"/>
    <property type="match status" value="1"/>
</dbReference>
<reference evidence="9 10" key="1">
    <citation type="submission" date="2024-08" db="EMBL/GenBank/DDBJ databases">
        <title>Whole-genome sequencing of halo(alkali)philic microorganisms from hypersaline lakes.</title>
        <authorList>
            <person name="Sorokin D.Y."/>
            <person name="Merkel A.Y."/>
            <person name="Messina E."/>
            <person name="Yakimov M."/>
        </authorList>
    </citation>
    <scope>NUCLEOTIDE SEQUENCE [LARGE SCALE GENOMIC DNA]</scope>
    <source>
        <strain evidence="9 10">AB-hyl4</strain>
    </source>
</reference>
<dbReference type="SUPFAM" id="SSF81345">
    <property type="entry name" value="ABC transporter involved in vitamin B12 uptake, BtuC"/>
    <property type="match status" value="1"/>
</dbReference>
<evidence type="ECO:0000256" key="1">
    <source>
        <dbReference type="ARBA" id="ARBA00004651"/>
    </source>
</evidence>
<feature type="transmembrane region" description="Helical" evidence="8">
    <location>
        <begin position="29"/>
        <end position="49"/>
    </location>
</feature>
<dbReference type="RefSeq" id="WP_425346606.1">
    <property type="nucleotide sequence ID" value="NZ_JBGUBD010000011.1"/>
</dbReference>
<evidence type="ECO:0000256" key="4">
    <source>
        <dbReference type="ARBA" id="ARBA00022475"/>
    </source>
</evidence>
<dbReference type="PANTHER" id="PTHR30472:SF25">
    <property type="entry name" value="ABC TRANSPORTER PERMEASE PROTEIN MJ0876-RELATED"/>
    <property type="match status" value="1"/>
</dbReference>
<evidence type="ECO:0000256" key="8">
    <source>
        <dbReference type="SAM" id="Phobius"/>
    </source>
</evidence>
<evidence type="ECO:0000256" key="5">
    <source>
        <dbReference type="ARBA" id="ARBA00022692"/>
    </source>
</evidence>
<dbReference type="InterPro" id="IPR037294">
    <property type="entry name" value="ABC_BtuC-like"/>
</dbReference>
<keyword evidence="6 8" id="KW-1133">Transmembrane helix</keyword>
<sequence length="353" mass="36266">MSQGLLPNNTNHAPHDHRLVTRLAARRRAIILITLLTALAAVALFRLAVGWSSLGLPAGEDAALIWQIRLYRVAIAATVGAALAVAGVALQTLLRNPLAEPYILGLSTGAAAGVMAQSLLFYYMGIALGASHLGALVGATASMLIVFLASRRHGVLDPLGLLLTGVVLGTINGAIIMLLNYLAGPGGIRDDLMRWMMGYLNESTGGLSLAIVAVVTLVGIASLLAMHRAMDVATLSESEARSLGVPLPGLRTLLFLTASVLAAGAVVLAGPIAFVGLICPHLGRILLGPRHGPLIIASAILGATLIIAADVAAALIALVGPGIGLMPIGIFTAIIGGPVFLWMLRPHLGRGVE</sequence>
<keyword evidence="10" id="KW-1185">Reference proteome</keyword>
<evidence type="ECO:0000256" key="3">
    <source>
        <dbReference type="ARBA" id="ARBA00022448"/>
    </source>
</evidence>
<keyword evidence="3" id="KW-0813">Transport</keyword>
<name>A0ABV4UAB5_9BACT</name>
<keyword evidence="7 8" id="KW-0472">Membrane</keyword>
<feature type="transmembrane region" description="Helical" evidence="8">
    <location>
        <begin position="130"/>
        <end position="149"/>
    </location>
</feature>
<evidence type="ECO:0000313" key="10">
    <source>
        <dbReference type="Proteomes" id="UP001575105"/>
    </source>
</evidence>
<keyword evidence="4" id="KW-1003">Cell membrane</keyword>
<feature type="transmembrane region" description="Helical" evidence="8">
    <location>
        <begin position="204"/>
        <end position="226"/>
    </location>
</feature>
<dbReference type="InterPro" id="IPR000522">
    <property type="entry name" value="ABC_transptr_permease_BtuC"/>
</dbReference>
<dbReference type="Proteomes" id="UP001575105">
    <property type="component" value="Unassembled WGS sequence"/>
</dbReference>
<protein>
    <submittedName>
        <fullName evidence="9">FecCD family ABC transporter permease</fullName>
    </submittedName>
</protein>
<feature type="transmembrane region" description="Helical" evidence="8">
    <location>
        <begin position="102"/>
        <end position="123"/>
    </location>
</feature>
<evidence type="ECO:0000313" key="9">
    <source>
        <dbReference type="EMBL" id="MFA9479681.1"/>
    </source>
</evidence>
<evidence type="ECO:0000256" key="7">
    <source>
        <dbReference type="ARBA" id="ARBA00023136"/>
    </source>
</evidence>
<feature type="transmembrane region" description="Helical" evidence="8">
    <location>
        <begin position="253"/>
        <end position="282"/>
    </location>
</feature>
<keyword evidence="5 8" id="KW-0812">Transmembrane</keyword>
<dbReference type="CDD" id="cd06550">
    <property type="entry name" value="TM_ABC_iron-siderophores_like"/>
    <property type="match status" value="1"/>
</dbReference>
<feature type="transmembrane region" description="Helical" evidence="8">
    <location>
        <begin position="294"/>
        <end position="319"/>
    </location>
</feature>
<accession>A0ABV4UAB5</accession>
<comment type="caution">
    <text evidence="9">The sequence shown here is derived from an EMBL/GenBank/DDBJ whole genome shotgun (WGS) entry which is preliminary data.</text>
</comment>
<evidence type="ECO:0000256" key="6">
    <source>
        <dbReference type="ARBA" id="ARBA00022989"/>
    </source>
</evidence>
<dbReference type="Gene3D" id="1.10.3470.10">
    <property type="entry name" value="ABC transporter involved in vitamin B12 uptake, BtuC"/>
    <property type="match status" value="1"/>
</dbReference>
<proteinExistence type="inferred from homology"/>
<comment type="similarity">
    <text evidence="2">Belongs to the binding-protein-dependent transport system permease family. FecCD subfamily.</text>
</comment>
<evidence type="ECO:0000256" key="2">
    <source>
        <dbReference type="ARBA" id="ARBA00007935"/>
    </source>
</evidence>
<organism evidence="9 10">
    <name type="scientific">Natronomicrosphaera hydrolytica</name>
    <dbReference type="NCBI Taxonomy" id="3242702"/>
    <lineage>
        <taxon>Bacteria</taxon>
        <taxon>Pseudomonadati</taxon>
        <taxon>Planctomycetota</taxon>
        <taxon>Phycisphaerae</taxon>
        <taxon>Phycisphaerales</taxon>
        <taxon>Phycisphaeraceae</taxon>
        <taxon>Natronomicrosphaera</taxon>
    </lineage>
</organism>
<dbReference type="PANTHER" id="PTHR30472">
    <property type="entry name" value="FERRIC ENTEROBACTIN TRANSPORT SYSTEM PERMEASE PROTEIN"/>
    <property type="match status" value="1"/>
</dbReference>
<feature type="transmembrane region" description="Helical" evidence="8">
    <location>
        <begin position="70"/>
        <end position="90"/>
    </location>
</feature>